<feature type="coiled-coil region" evidence="2">
    <location>
        <begin position="372"/>
        <end position="477"/>
    </location>
</feature>
<dbReference type="Bgee" id="ENSOCUG00000016425">
    <property type="expression patterns" value="Expressed in autopod skin and 16 other cell types or tissues"/>
</dbReference>
<dbReference type="Proteomes" id="UP000001811">
    <property type="component" value="Chromosome 3"/>
</dbReference>
<feature type="coiled-coil region" evidence="2">
    <location>
        <begin position="107"/>
        <end position="176"/>
    </location>
</feature>
<dbReference type="EMBL" id="AAGW02028336">
    <property type="status" value="NOT_ANNOTATED_CDS"/>
    <property type="molecule type" value="Genomic_DNA"/>
</dbReference>
<dbReference type="PANTHER" id="PTHR21549">
    <property type="entry name" value="MUTATED IN BLADDER CANCER 1"/>
    <property type="match status" value="1"/>
</dbReference>
<organism evidence="4 5">
    <name type="scientific">Oryctolagus cuniculus</name>
    <name type="common">Rabbit</name>
    <dbReference type="NCBI Taxonomy" id="9986"/>
    <lineage>
        <taxon>Eukaryota</taxon>
        <taxon>Metazoa</taxon>
        <taxon>Chordata</taxon>
        <taxon>Craniata</taxon>
        <taxon>Vertebrata</taxon>
        <taxon>Euteleostomi</taxon>
        <taxon>Mammalia</taxon>
        <taxon>Eutheria</taxon>
        <taxon>Euarchontoglires</taxon>
        <taxon>Glires</taxon>
        <taxon>Lagomorpha</taxon>
        <taxon>Leporidae</taxon>
        <taxon>Oryctolagus</taxon>
    </lineage>
</organism>
<dbReference type="PANTHER" id="PTHR21549:SF0">
    <property type="entry name" value="COILED-COIL DOMAIN-CONTAINING PROTEIN 112"/>
    <property type="match status" value="1"/>
</dbReference>
<dbReference type="GO" id="GO:0034451">
    <property type="term" value="C:centriolar satellite"/>
    <property type="evidence" value="ECO:0007669"/>
    <property type="project" value="Ensembl"/>
</dbReference>
<feature type="region of interest" description="Disordered" evidence="3">
    <location>
        <begin position="477"/>
        <end position="526"/>
    </location>
</feature>
<feature type="compositionally biased region" description="Basic and acidic residues" evidence="3">
    <location>
        <begin position="337"/>
        <end position="352"/>
    </location>
</feature>
<evidence type="ECO:0000256" key="2">
    <source>
        <dbReference type="SAM" id="Coils"/>
    </source>
</evidence>
<evidence type="ECO:0000256" key="1">
    <source>
        <dbReference type="ARBA" id="ARBA00023054"/>
    </source>
</evidence>
<dbReference type="InterPro" id="IPR039902">
    <property type="entry name" value="CCDC148/CCDC112"/>
</dbReference>
<dbReference type="InParanoid" id="A0A5F9DQI3"/>
<dbReference type="EMBL" id="AAGW02028335">
    <property type="status" value="NOT_ANNOTATED_CDS"/>
    <property type="molecule type" value="Genomic_DNA"/>
</dbReference>
<name>A0A5F9DQI3_RABIT</name>
<evidence type="ECO:0000256" key="3">
    <source>
        <dbReference type="SAM" id="MobiDB-lite"/>
    </source>
</evidence>
<protein>
    <submittedName>
        <fullName evidence="4">Coiled-coil domain containing 112</fullName>
    </submittedName>
</protein>
<dbReference type="FunCoup" id="A0A5F9DQI3">
    <property type="interactions" value="17"/>
</dbReference>
<keyword evidence="1 2" id="KW-0175">Coiled coil</keyword>
<dbReference type="Ensembl" id="ENSOCUT00000034643.1">
    <property type="protein sequence ID" value="ENSOCUP00000048622.1"/>
    <property type="gene ID" value="ENSOCUG00000016425.4"/>
</dbReference>
<reference evidence="4" key="3">
    <citation type="submission" date="2025-09" db="UniProtKB">
        <authorList>
            <consortium name="Ensembl"/>
        </authorList>
    </citation>
    <scope>IDENTIFICATION</scope>
    <source>
        <strain evidence="4">Thorbecke</strain>
    </source>
</reference>
<reference evidence="4 5" key="1">
    <citation type="journal article" date="2011" name="Nature">
        <title>A high-resolution map of human evolutionary constraint using 29 mammals.</title>
        <authorList>
            <person name="Lindblad-Toh K."/>
            <person name="Garber M."/>
            <person name="Zuk O."/>
            <person name="Lin M.F."/>
            <person name="Parker B.J."/>
            <person name="Washietl S."/>
            <person name="Kheradpour P."/>
            <person name="Ernst J."/>
            <person name="Jordan G."/>
            <person name="Mauceli E."/>
            <person name="Ward L.D."/>
            <person name="Lowe C.B."/>
            <person name="Holloway A.K."/>
            <person name="Clamp M."/>
            <person name="Gnerre S."/>
            <person name="Alfoldi J."/>
            <person name="Beal K."/>
            <person name="Chang J."/>
            <person name="Clawson H."/>
            <person name="Cuff J."/>
            <person name="Di Palma F."/>
            <person name="Fitzgerald S."/>
            <person name="Flicek P."/>
            <person name="Guttman M."/>
            <person name="Hubisz M.J."/>
            <person name="Jaffe D.B."/>
            <person name="Jungreis I."/>
            <person name="Kent W.J."/>
            <person name="Kostka D."/>
            <person name="Lara M."/>
            <person name="Martins A.L."/>
            <person name="Massingham T."/>
            <person name="Moltke I."/>
            <person name="Raney B.J."/>
            <person name="Rasmussen M.D."/>
            <person name="Robinson J."/>
            <person name="Stark A."/>
            <person name="Vilella A.J."/>
            <person name="Wen J."/>
            <person name="Xie X."/>
            <person name="Zody M.C."/>
            <person name="Baldwin J."/>
            <person name="Bloom T."/>
            <person name="Chin C.W."/>
            <person name="Heiman D."/>
            <person name="Nicol R."/>
            <person name="Nusbaum C."/>
            <person name="Young S."/>
            <person name="Wilkinson J."/>
            <person name="Worley K.C."/>
            <person name="Kovar C.L."/>
            <person name="Muzny D.M."/>
            <person name="Gibbs R.A."/>
            <person name="Cree A."/>
            <person name="Dihn H.H."/>
            <person name="Fowler G."/>
            <person name="Jhangiani S."/>
            <person name="Joshi V."/>
            <person name="Lee S."/>
            <person name="Lewis L.R."/>
            <person name="Nazareth L.V."/>
            <person name="Okwuonu G."/>
            <person name="Santibanez J."/>
            <person name="Warren W.C."/>
            <person name="Mardis E.R."/>
            <person name="Weinstock G.M."/>
            <person name="Wilson R.K."/>
            <person name="Delehaunty K."/>
            <person name="Dooling D."/>
            <person name="Fronik C."/>
            <person name="Fulton L."/>
            <person name="Fulton B."/>
            <person name="Graves T."/>
            <person name="Minx P."/>
            <person name="Sodergren E."/>
            <person name="Birney E."/>
            <person name="Margulies E.H."/>
            <person name="Herrero J."/>
            <person name="Green E.D."/>
            <person name="Haussler D."/>
            <person name="Siepel A."/>
            <person name="Goldman N."/>
            <person name="Pollard K.S."/>
            <person name="Pedersen J.S."/>
            <person name="Lander E.S."/>
            <person name="Kellis M."/>
        </authorList>
    </citation>
    <scope>NUCLEOTIDE SEQUENCE [LARGE SCALE GENOMIC DNA]</scope>
    <source>
        <strain evidence="4 5">Thorbecke inbred</strain>
    </source>
</reference>
<accession>A0A5F9DQI3</accession>
<proteinExistence type="predicted"/>
<sequence>MHKPSKTGTCKKIESALHICKFNQLWPESTRGRARVCIEQSQGGFGSSGGIRPFQLQNWKQKVIRTKKAEFTRTAERLRNQVIIIEKDKHNHFYNQKSDFRIEHSMLEELENKLINSRKTERAKIQQQLAKIHNNVKTLQHQLKDVKPTPDFVEKLREMMEEIENAINTFKEEQRLIYEELIKEEKTTNNELTAISRKIDTWTLGSPETEKTSRASSGRVPGDRATAGTLPEEVVDFEKFLQQTGGRQGGWDDYDHQSFVRVRSKHKGRPSFVGEALEHLPGRTQEEVQQHEKWYQRFLALEARKKESIQNWKTKKQQKKEEIFKLKEKADNVPVFFHDKEDDSQKQKEEKRKKQKLAVGAWKKQKSVELSMKCASQLKEEEEEEKKQQKERQRQLKLKLLLESYTRQKKEQEAFLRLEKERREKAEKAEKRKTAADEISRFQERDLQKLELKILDRQAKEDEKVEKQRRLAQLKQKVENRVGRDPSRLYKPTKGWEERTKKTGPAGCGPLQHIPHRAVPTWRQGL</sequence>
<dbReference type="EMBL" id="AAGW02028334">
    <property type="status" value="NOT_ANNOTATED_CDS"/>
    <property type="molecule type" value="Genomic_DNA"/>
</dbReference>
<reference evidence="4" key="2">
    <citation type="submission" date="2025-08" db="UniProtKB">
        <authorList>
            <consortium name="Ensembl"/>
        </authorList>
    </citation>
    <scope>IDENTIFICATION</scope>
    <source>
        <strain evidence="4">Thorbecke</strain>
    </source>
</reference>
<keyword evidence="5" id="KW-1185">Reference proteome</keyword>
<dbReference type="GeneTree" id="ENSGT00940000153988"/>
<dbReference type="EMBL" id="AAGW02028337">
    <property type="status" value="NOT_ANNOTATED_CDS"/>
    <property type="molecule type" value="Genomic_DNA"/>
</dbReference>
<feature type="region of interest" description="Disordered" evidence="3">
    <location>
        <begin position="337"/>
        <end position="356"/>
    </location>
</feature>
<evidence type="ECO:0000313" key="4">
    <source>
        <dbReference type="Ensembl" id="ENSOCUP00000048622.1"/>
    </source>
</evidence>
<evidence type="ECO:0000313" key="5">
    <source>
        <dbReference type="Proteomes" id="UP000001811"/>
    </source>
</evidence>
<dbReference type="STRING" id="9986.ENSOCUP00000048622"/>
<feature type="region of interest" description="Disordered" evidence="3">
    <location>
        <begin position="203"/>
        <end position="226"/>
    </location>
</feature>
<dbReference type="AlphaFoldDB" id="A0A5F9DQI3"/>
<feature type="compositionally biased region" description="Basic and acidic residues" evidence="3">
    <location>
        <begin position="477"/>
        <end position="501"/>
    </location>
</feature>
<gene>
    <name evidence="4" type="primary">CCDC112</name>
</gene>